<proteinExistence type="predicted"/>
<keyword evidence="2" id="KW-0812">Transmembrane</keyword>
<sequence>MGDIAKGVLGGGWSLLVGWILPTAINLGILAITMGPSLRQVPVANQIFTASPGAKALLLLIASVLTGLILNALQVPLYRVLEGYLLWPARLYARRSRHHRKRRSDLADELTRTRRARRAAAERMQSAGTAQRPPTPDGGAPAGPDPRDEVLTATQQALLGERLARYPVQDDQVTPTRLGNAIRRLEEYGYDRYRLDSQVLWNELTAMAPEQARRQVDTARTSVDFFIALLYGHTVLVAMALCATSVDSSDPPVLLGTAGVLCALCPLWYRAAVAATDEWAAAVRALVNLGRLPLAQAMGLDLPQDIAEEREMWRMVSRMSRSRFHDRAVALNRFRSSPGMGEPR</sequence>
<comment type="caution">
    <text evidence="3">The sequence shown here is derived from an EMBL/GenBank/DDBJ whole genome shotgun (WGS) entry which is preliminary data.</text>
</comment>
<protein>
    <submittedName>
        <fullName evidence="3">Uncharacterized protein</fullName>
    </submittedName>
</protein>
<evidence type="ECO:0000313" key="3">
    <source>
        <dbReference type="EMBL" id="NEC89915.1"/>
    </source>
</evidence>
<reference evidence="3" key="1">
    <citation type="submission" date="2020-01" db="EMBL/GenBank/DDBJ databases">
        <title>Insect and environment-associated Actinomycetes.</title>
        <authorList>
            <person name="Currrie C."/>
            <person name="Chevrette M."/>
            <person name="Carlson C."/>
            <person name="Stubbendieck R."/>
            <person name="Wendt-Pienkowski E."/>
        </authorList>
    </citation>
    <scope>NUCLEOTIDE SEQUENCE</scope>
    <source>
        <strain evidence="3">SID12501</strain>
    </source>
</reference>
<gene>
    <name evidence="3" type="ORF">G3I71_29850</name>
</gene>
<feature type="transmembrane region" description="Helical" evidence="2">
    <location>
        <begin position="12"/>
        <end position="35"/>
    </location>
</feature>
<feature type="transmembrane region" description="Helical" evidence="2">
    <location>
        <begin position="47"/>
        <end position="70"/>
    </location>
</feature>
<feature type="transmembrane region" description="Helical" evidence="2">
    <location>
        <begin position="223"/>
        <end position="246"/>
    </location>
</feature>
<dbReference type="RefSeq" id="WP_164319324.1">
    <property type="nucleotide sequence ID" value="NZ_JAAGLU010000027.1"/>
</dbReference>
<accession>A0A6B3BZT7</accession>
<dbReference type="EMBL" id="JAAGLU010000027">
    <property type="protein sequence ID" value="NEC89915.1"/>
    <property type="molecule type" value="Genomic_DNA"/>
</dbReference>
<name>A0A6B3BZT7_9ACTN</name>
<feature type="transmembrane region" description="Helical" evidence="2">
    <location>
        <begin position="252"/>
        <end position="269"/>
    </location>
</feature>
<organism evidence="3">
    <name type="scientific">Streptomyces sp. SID12501</name>
    <dbReference type="NCBI Taxonomy" id="2706042"/>
    <lineage>
        <taxon>Bacteria</taxon>
        <taxon>Bacillati</taxon>
        <taxon>Actinomycetota</taxon>
        <taxon>Actinomycetes</taxon>
        <taxon>Kitasatosporales</taxon>
        <taxon>Streptomycetaceae</taxon>
        <taxon>Streptomyces</taxon>
    </lineage>
</organism>
<dbReference type="AlphaFoldDB" id="A0A6B3BZT7"/>
<evidence type="ECO:0000256" key="1">
    <source>
        <dbReference type="SAM" id="MobiDB-lite"/>
    </source>
</evidence>
<keyword evidence="2" id="KW-1133">Transmembrane helix</keyword>
<feature type="region of interest" description="Disordered" evidence="1">
    <location>
        <begin position="102"/>
        <end position="148"/>
    </location>
</feature>
<keyword evidence="2" id="KW-0472">Membrane</keyword>
<evidence type="ECO:0000256" key="2">
    <source>
        <dbReference type="SAM" id="Phobius"/>
    </source>
</evidence>